<dbReference type="GO" id="GO:0033202">
    <property type="term" value="C:DNA helicase complex"/>
    <property type="evidence" value="ECO:0007669"/>
    <property type="project" value="TreeGrafter"/>
</dbReference>
<dbReference type="InterPro" id="IPR013986">
    <property type="entry name" value="DExx_box_DNA_helicase_dom_sf"/>
</dbReference>
<evidence type="ECO:0000256" key="10">
    <source>
        <dbReference type="ARBA" id="ARBA00023204"/>
    </source>
</evidence>
<evidence type="ECO:0000256" key="3">
    <source>
        <dbReference type="ARBA" id="ARBA00022741"/>
    </source>
</evidence>
<keyword evidence="10" id="KW-0234">DNA repair</keyword>
<sequence length="1074" mass="116789">MTGRDLSTPEQLRDVMGADFTFSAQQFAAITAPLEPAVVIAGAGSGKTAVMAARVVWLVATGRVQPHEVLGLTFTTKATAELSHRIRASLRAAGLLPRADLRDPDAEEVEEPTVSTYHSYAANLLVEHGLRIGHEPDARLIADASRYQLAARAVQRHAGTVEHLSDSPAHVVQYLLSLDAEMSEHLVDPAAVRAHDTTERPLFVDGMAAESRSTYRALNEKAVLAIDRRAELLDLVAGYRALKAQLGLLDFSDQIALAARLAEQCPEVGQAERSAFKVVLLDEYQDTSVAQALMLRRLFSGADAGSGLGHPVTAVGDPNQAIYGWRGASVSNILDFGRDFPARDGAPTTYPLTVNRRSDRRILHTANHLAADLYAALPQVRPLEPKPGAADGSVAVALHATYDDELDWLADQVVAHHAAMPTPRWNEIGVLTRNNSHAADVFDALTRREVPVEIVGLKGLLRLPEVAEVVATLSLVSDVTDNPSLLTLLAGPRWAIGPRDLALLGRRARDLAGGGPARRGERPSVAAELVTAVEGADPTETAALGDALDDPGDLPYSPQARERFALLAAELRRLRAAGNEPILDLVRRIIDLTGIDVELASSVSPAAAARRDNLDLFVQAVAEFQAVDGQVTLAALMAWLEAEDSFGQGLDVATPSEADSVKLLTVHRAKGLEWDVVFLVGVTEDKFPTNQSRSSWLTVPSVMPNVLRGDHRDLPRLGGHTPEDIKAYAAAAKQHEATEELRLGYVAWTRARHDLVASAWCWRPSLKRGLGASAYLRATREAVASWGEEPLLWQPPVLKDDVSPYASRDPDLPWPISHHTAEVERRLDAARRIAEAEEALRAGVPEEPVEDILVAEQVAQWDAELARLLEEARRDRADTIEVALPSSLSATALARLREDPERFAADLARPMPRKPSASARFGTRFHAWVETRFGQQGLIDPDELPGRLDTGIDDEDDLAELIASFEAGEFAERLPYAVEAPFAIVLDGQVVRGRIDAVYAEGDGFVLVDWKTNRHESADPLQLAVYRVAWAELHGLDHERVRAAFHYVRSGRTVEPTDLPDRAGLEALLRPAQP</sequence>
<keyword evidence="11" id="KW-0413">Isomerase</keyword>
<evidence type="ECO:0000256" key="15">
    <source>
        <dbReference type="PROSITE-ProRule" id="PRU00560"/>
    </source>
</evidence>
<evidence type="ECO:0000256" key="13">
    <source>
        <dbReference type="ARBA" id="ARBA00034808"/>
    </source>
</evidence>
<comment type="catalytic activity">
    <reaction evidence="12">
        <text>Couples ATP hydrolysis with the unwinding of duplex DNA by translocating in the 3'-5' direction.</text>
        <dbReference type="EC" id="5.6.2.4"/>
    </reaction>
</comment>
<gene>
    <name evidence="18" type="ORF">AVDCRST_MAG06-1059</name>
</gene>
<reference evidence="18" key="1">
    <citation type="submission" date="2020-02" db="EMBL/GenBank/DDBJ databases">
        <authorList>
            <person name="Meier V. D."/>
        </authorList>
    </citation>
    <scope>NUCLEOTIDE SEQUENCE</scope>
    <source>
        <strain evidence="18">AVDCRST_MAG06</strain>
    </source>
</reference>
<dbReference type="Pfam" id="PF13361">
    <property type="entry name" value="UvrD_C"/>
    <property type="match status" value="2"/>
</dbReference>
<feature type="domain" description="UvrD-like helicase ATP-binding" evidence="16">
    <location>
        <begin position="20"/>
        <end position="359"/>
    </location>
</feature>
<keyword evidence="2" id="KW-0540">Nuclease</keyword>
<protein>
    <recommendedName>
        <fullName evidence="13">DNA 3'-5' helicase</fullName>
        <ecNumber evidence="13">5.6.2.4</ecNumber>
    </recommendedName>
</protein>
<dbReference type="CDD" id="cd17932">
    <property type="entry name" value="DEXQc_UvrD"/>
    <property type="match status" value="1"/>
</dbReference>
<dbReference type="SUPFAM" id="SSF52980">
    <property type="entry name" value="Restriction endonuclease-like"/>
    <property type="match status" value="1"/>
</dbReference>
<feature type="domain" description="UvrD-like helicase C-terminal" evidence="17">
    <location>
        <begin position="360"/>
        <end position="671"/>
    </location>
</feature>
<dbReference type="RefSeq" id="WP_295657518.1">
    <property type="nucleotide sequence ID" value="NZ_CADCUP010000072.1"/>
</dbReference>
<dbReference type="GO" id="GO:0043138">
    <property type="term" value="F:3'-5' DNA helicase activity"/>
    <property type="evidence" value="ECO:0007669"/>
    <property type="project" value="UniProtKB-EC"/>
</dbReference>
<comment type="catalytic activity">
    <reaction evidence="14">
        <text>ATP + H2O = ADP + phosphate + H(+)</text>
        <dbReference type="Rhea" id="RHEA:13065"/>
        <dbReference type="ChEBI" id="CHEBI:15377"/>
        <dbReference type="ChEBI" id="CHEBI:15378"/>
        <dbReference type="ChEBI" id="CHEBI:30616"/>
        <dbReference type="ChEBI" id="CHEBI:43474"/>
        <dbReference type="ChEBI" id="CHEBI:456216"/>
        <dbReference type="EC" id="5.6.2.4"/>
    </reaction>
</comment>
<dbReference type="GO" id="GO:0004527">
    <property type="term" value="F:exonuclease activity"/>
    <property type="evidence" value="ECO:0007669"/>
    <property type="project" value="UniProtKB-KW"/>
</dbReference>
<dbReference type="Gene3D" id="3.40.50.300">
    <property type="entry name" value="P-loop containing nucleotide triphosphate hydrolases"/>
    <property type="match status" value="3"/>
</dbReference>
<evidence type="ECO:0000259" key="16">
    <source>
        <dbReference type="PROSITE" id="PS51198"/>
    </source>
</evidence>
<dbReference type="PANTHER" id="PTHR11070">
    <property type="entry name" value="UVRD / RECB / PCRA DNA HELICASE FAMILY MEMBER"/>
    <property type="match status" value="1"/>
</dbReference>
<evidence type="ECO:0000256" key="6">
    <source>
        <dbReference type="ARBA" id="ARBA00022806"/>
    </source>
</evidence>
<comment type="similarity">
    <text evidence="1">Belongs to the helicase family. UvrD subfamily.</text>
</comment>
<dbReference type="InterPro" id="IPR000212">
    <property type="entry name" value="DNA_helicase_UvrD/REP"/>
</dbReference>
<evidence type="ECO:0000256" key="14">
    <source>
        <dbReference type="ARBA" id="ARBA00048988"/>
    </source>
</evidence>
<keyword evidence="6 15" id="KW-0347">Helicase</keyword>
<accession>A0A6J4NET2</accession>
<feature type="binding site" evidence="15">
    <location>
        <begin position="41"/>
        <end position="48"/>
    </location>
    <ligand>
        <name>ATP</name>
        <dbReference type="ChEBI" id="CHEBI:30616"/>
    </ligand>
</feature>
<dbReference type="GO" id="GO:0005524">
    <property type="term" value="F:ATP binding"/>
    <property type="evidence" value="ECO:0007669"/>
    <property type="project" value="UniProtKB-UniRule"/>
</dbReference>
<dbReference type="Pfam" id="PF00580">
    <property type="entry name" value="UvrD-helicase"/>
    <property type="match status" value="1"/>
</dbReference>
<proteinExistence type="inferred from homology"/>
<dbReference type="GO" id="GO:0005829">
    <property type="term" value="C:cytosol"/>
    <property type="evidence" value="ECO:0007669"/>
    <property type="project" value="TreeGrafter"/>
</dbReference>
<evidence type="ECO:0000313" key="18">
    <source>
        <dbReference type="EMBL" id="CAA9382526.1"/>
    </source>
</evidence>
<dbReference type="GO" id="GO:0000725">
    <property type="term" value="P:recombinational repair"/>
    <property type="evidence" value="ECO:0007669"/>
    <property type="project" value="TreeGrafter"/>
</dbReference>
<dbReference type="InterPro" id="IPR011335">
    <property type="entry name" value="Restrct_endonuc-II-like"/>
</dbReference>
<dbReference type="Pfam" id="PF12705">
    <property type="entry name" value="PDDEXK_1"/>
    <property type="match status" value="1"/>
</dbReference>
<evidence type="ECO:0000256" key="1">
    <source>
        <dbReference type="ARBA" id="ARBA00009922"/>
    </source>
</evidence>
<dbReference type="InterPro" id="IPR011604">
    <property type="entry name" value="PDDEXK-like_dom_sf"/>
</dbReference>
<dbReference type="Gene3D" id="3.90.320.10">
    <property type="match status" value="1"/>
</dbReference>
<keyword evidence="5 15" id="KW-0378">Hydrolase</keyword>
<dbReference type="AlphaFoldDB" id="A0A6J4NET2"/>
<evidence type="ECO:0000256" key="2">
    <source>
        <dbReference type="ARBA" id="ARBA00022722"/>
    </source>
</evidence>
<dbReference type="Gene3D" id="1.10.10.160">
    <property type="match status" value="1"/>
</dbReference>
<keyword evidence="8 15" id="KW-0067">ATP-binding</keyword>
<dbReference type="GO" id="GO:0003677">
    <property type="term" value="F:DNA binding"/>
    <property type="evidence" value="ECO:0007669"/>
    <property type="project" value="UniProtKB-KW"/>
</dbReference>
<dbReference type="InterPro" id="IPR014017">
    <property type="entry name" value="DNA_helicase_UvrD-like_C"/>
</dbReference>
<dbReference type="SUPFAM" id="SSF52540">
    <property type="entry name" value="P-loop containing nucleoside triphosphate hydrolases"/>
    <property type="match status" value="1"/>
</dbReference>
<keyword evidence="3 15" id="KW-0547">Nucleotide-binding</keyword>
<dbReference type="PROSITE" id="PS51198">
    <property type="entry name" value="UVRD_HELICASE_ATP_BIND"/>
    <property type="match status" value="1"/>
</dbReference>
<dbReference type="PROSITE" id="PS51217">
    <property type="entry name" value="UVRD_HELICASE_CTER"/>
    <property type="match status" value="1"/>
</dbReference>
<name>A0A6J4NET2_9ACTN</name>
<organism evidence="18">
    <name type="scientific">uncultured Nocardioides sp</name>
    <dbReference type="NCBI Taxonomy" id="198441"/>
    <lineage>
        <taxon>Bacteria</taxon>
        <taxon>Bacillati</taxon>
        <taxon>Actinomycetota</taxon>
        <taxon>Actinomycetes</taxon>
        <taxon>Propionibacteriales</taxon>
        <taxon>Nocardioidaceae</taxon>
        <taxon>Nocardioides</taxon>
        <taxon>environmental samples</taxon>
    </lineage>
</organism>
<keyword evidence="9" id="KW-0238">DNA-binding</keyword>
<dbReference type="PANTHER" id="PTHR11070:SF55">
    <property type="entry name" value="DNA 3'-5' HELICASE"/>
    <property type="match status" value="1"/>
</dbReference>
<evidence type="ECO:0000256" key="5">
    <source>
        <dbReference type="ARBA" id="ARBA00022801"/>
    </source>
</evidence>
<dbReference type="InterPro" id="IPR038726">
    <property type="entry name" value="PDDEXK_AddAB-type"/>
</dbReference>
<dbReference type="InterPro" id="IPR014016">
    <property type="entry name" value="UvrD-like_ATP-bd"/>
</dbReference>
<evidence type="ECO:0000256" key="9">
    <source>
        <dbReference type="ARBA" id="ARBA00023125"/>
    </source>
</evidence>
<keyword evidence="7" id="KW-0269">Exonuclease</keyword>
<dbReference type="InterPro" id="IPR027417">
    <property type="entry name" value="P-loop_NTPase"/>
</dbReference>
<evidence type="ECO:0000256" key="8">
    <source>
        <dbReference type="ARBA" id="ARBA00022840"/>
    </source>
</evidence>
<evidence type="ECO:0000256" key="7">
    <source>
        <dbReference type="ARBA" id="ARBA00022839"/>
    </source>
</evidence>
<evidence type="ECO:0000256" key="12">
    <source>
        <dbReference type="ARBA" id="ARBA00034617"/>
    </source>
</evidence>
<evidence type="ECO:0000256" key="4">
    <source>
        <dbReference type="ARBA" id="ARBA00022763"/>
    </source>
</evidence>
<evidence type="ECO:0000256" key="11">
    <source>
        <dbReference type="ARBA" id="ARBA00023235"/>
    </source>
</evidence>
<evidence type="ECO:0000259" key="17">
    <source>
        <dbReference type="PROSITE" id="PS51217"/>
    </source>
</evidence>
<dbReference type="EC" id="5.6.2.4" evidence="13"/>
<dbReference type="Gene3D" id="1.10.486.10">
    <property type="entry name" value="PCRA, domain 4"/>
    <property type="match status" value="1"/>
</dbReference>
<dbReference type="EMBL" id="CADCUP010000072">
    <property type="protein sequence ID" value="CAA9382526.1"/>
    <property type="molecule type" value="Genomic_DNA"/>
</dbReference>
<keyword evidence="4" id="KW-0227">DNA damage</keyword>